<dbReference type="eggNOG" id="KOG3246">
    <property type="taxonomic scope" value="Eukaryota"/>
</dbReference>
<sequence length="214" mass="25411">MLVASFSDEDLERLRQKESVVDKVINFFCEQQRCKYKENSKLFYFMEPCISDLLYRYTVEDSREFMKTRNIKEQDLIFIFIYNNFHFSLLCCRPKAKKKCFIHFDSIKGANHKYALEFSLKFINIFDLKCDKKEAFVEMECPQQKNSKDCAIYSIAFTDAIASKYSFCSSTFEIINPEYIDGLRENLYRTIYQSRAKPKCEMPEIQSSHQIGQS</sequence>
<dbReference type="Proteomes" id="UP000001542">
    <property type="component" value="Unassembled WGS sequence"/>
</dbReference>
<dbReference type="EMBL" id="DS113211">
    <property type="protein sequence ID" value="EAY19081.1"/>
    <property type="molecule type" value="Genomic_DNA"/>
</dbReference>
<dbReference type="InterPro" id="IPR044613">
    <property type="entry name" value="Nep1/2-like"/>
</dbReference>
<dbReference type="SUPFAM" id="SSF54001">
    <property type="entry name" value="Cysteine proteinases"/>
    <property type="match status" value="1"/>
</dbReference>
<name>A2DKA4_TRIV3</name>
<keyword evidence="4" id="KW-0788">Thiol protease</keyword>
<protein>
    <submittedName>
        <fullName evidence="6">Clan CE, family C48, Ulp1-like cysteine peptidase</fullName>
    </submittedName>
</protein>
<dbReference type="VEuPathDB" id="TrichDB:TVAGG3_0995860"/>
<evidence type="ECO:0000256" key="2">
    <source>
        <dbReference type="ARBA" id="ARBA00022670"/>
    </source>
</evidence>
<dbReference type="PROSITE" id="PS50600">
    <property type="entry name" value="ULP_PROTEASE"/>
    <property type="match status" value="1"/>
</dbReference>
<organism evidence="6 7">
    <name type="scientific">Trichomonas vaginalis (strain ATCC PRA-98 / G3)</name>
    <dbReference type="NCBI Taxonomy" id="412133"/>
    <lineage>
        <taxon>Eukaryota</taxon>
        <taxon>Metamonada</taxon>
        <taxon>Parabasalia</taxon>
        <taxon>Trichomonadida</taxon>
        <taxon>Trichomonadidae</taxon>
        <taxon>Trichomonas</taxon>
    </lineage>
</organism>
<evidence type="ECO:0000313" key="6">
    <source>
        <dbReference type="EMBL" id="EAY19081.1"/>
    </source>
</evidence>
<dbReference type="AlphaFoldDB" id="A2DKA4"/>
<evidence type="ECO:0000259" key="5">
    <source>
        <dbReference type="PROSITE" id="PS50600"/>
    </source>
</evidence>
<dbReference type="InterPro" id="IPR038765">
    <property type="entry name" value="Papain-like_cys_pep_sf"/>
</dbReference>
<evidence type="ECO:0000313" key="7">
    <source>
        <dbReference type="Proteomes" id="UP000001542"/>
    </source>
</evidence>
<dbReference type="GO" id="GO:0008234">
    <property type="term" value="F:cysteine-type peptidase activity"/>
    <property type="evidence" value="ECO:0007669"/>
    <property type="project" value="UniProtKB-KW"/>
</dbReference>
<evidence type="ECO:0000256" key="4">
    <source>
        <dbReference type="ARBA" id="ARBA00022807"/>
    </source>
</evidence>
<dbReference type="InParanoid" id="A2DKA4"/>
<feature type="domain" description="Ubiquitin-like protease family profile" evidence="5">
    <location>
        <begin position="4"/>
        <end position="161"/>
    </location>
</feature>
<evidence type="ECO:0000256" key="1">
    <source>
        <dbReference type="ARBA" id="ARBA00005234"/>
    </source>
</evidence>
<proteinExistence type="inferred from homology"/>
<dbReference type="GO" id="GO:0019784">
    <property type="term" value="F:deNEDDylase activity"/>
    <property type="evidence" value="ECO:0000318"/>
    <property type="project" value="GO_Central"/>
</dbReference>
<dbReference type="Gene3D" id="3.40.395.10">
    <property type="entry name" value="Adenoviral Proteinase, Chain A"/>
    <property type="match status" value="1"/>
</dbReference>
<dbReference type="OrthoDB" id="5065855at2759"/>
<dbReference type="InterPro" id="IPR003653">
    <property type="entry name" value="Peptidase_C48_C"/>
</dbReference>
<dbReference type="KEGG" id="tva:5464603"/>
<keyword evidence="7" id="KW-1185">Reference proteome</keyword>
<keyword evidence="2" id="KW-0645">Protease</keyword>
<dbReference type="GO" id="GO:0000338">
    <property type="term" value="P:protein deneddylation"/>
    <property type="evidence" value="ECO:0000318"/>
    <property type="project" value="GO_Central"/>
</dbReference>
<gene>
    <name evidence="6" type="ORF">TVAG_189720</name>
</gene>
<reference evidence="6" key="2">
    <citation type="journal article" date="2007" name="Science">
        <title>Draft genome sequence of the sexually transmitted pathogen Trichomonas vaginalis.</title>
        <authorList>
            <person name="Carlton J.M."/>
            <person name="Hirt R.P."/>
            <person name="Silva J.C."/>
            <person name="Delcher A.L."/>
            <person name="Schatz M."/>
            <person name="Zhao Q."/>
            <person name="Wortman J.R."/>
            <person name="Bidwell S.L."/>
            <person name="Alsmark U.C.M."/>
            <person name="Besteiro S."/>
            <person name="Sicheritz-Ponten T."/>
            <person name="Noel C.J."/>
            <person name="Dacks J.B."/>
            <person name="Foster P.G."/>
            <person name="Simillion C."/>
            <person name="Van de Peer Y."/>
            <person name="Miranda-Saavedra D."/>
            <person name="Barton G.J."/>
            <person name="Westrop G.D."/>
            <person name="Mueller S."/>
            <person name="Dessi D."/>
            <person name="Fiori P.L."/>
            <person name="Ren Q."/>
            <person name="Paulsen I."/>
            <person name="Zhang H."/>
            <person name="Bastida-Corcuera F.D."/>
            <person name="Simoes-Barbosa A."/>
            <person name="Brown M.T."/>
            <person name="Hayes R.D."/>
            <person name="Mukherjee M."/>
            <person name="Okumura C.Y."/>
            <person name="Schneider R."/>
            <person name="Smith A.J."/>
            <person name="Vanacova S."/>
            <person name="Villalvazo M."/>
            <person name="Haas B.J."/>
            <person name="Pertea M."/>
            <person name="Feldblyum T.V."/>
            <person name="Utterback T.R."/>
            <person name="Shu C.L."/>
            <person name="Osoegawa K."/>
            <person name="de Jong P.J."/>
            <person name="Hrdy I."/>
            <person name="Horvathova L."/>
            <person name="Zubacova Z."/>
            <person name="Dolezal P."/>
            <person name="Malik S.B."/>
            <person name="Logsdon J.M. Jr."/>
            <person name="Henze K."/>
            <person name="Gupta A."/>
            <person name="Wang C.C."/>
            <person name="Dunne R.L."/>
            <person name="Upcroft J.A."/>
            <person name="Upcroft P."/>
            <person name="White O."/>
            <person name="Salzberg S.L."/>
            <person name="Tang P."/>
            <person name="Chiu C.-H."/>
            <person name="Lee Y.-S."/>
            <person name="Embley T.M."/>
            <person name="Coombs G.H."/>
            <person name="Mottram J.C."/>
            <person name="Tachezy J."/>
            <person name="Fraser-Liggett C.M."/>
            <person name="Johnson P.J."/>
        </authorList>
    </citation>
    <scope>NUCLEOTIDE SEQUENCE [LARGE SCALE GENOMIC DNA]</scope>
    <source>
        <strain evidence="6">G3</strain>
    </source>
</reference>
<dbReference type="STRING" id="5722.A2DKA4"/>
<comment type="similarity">
    <text evidence="1">Belongs to the peptidase C48 family.</text>
</comment>
<dbReference type="Pfam" id="PF02902">
    <property type="entry name" value="Peptidase_C48"/>
    <property type="match status" value="1"/>
</dbReference>
<accession>A2DKA4</accession>
<keyword evidence="3" id="KW-0378">Hydrolase</keyword>
<dbReference type="SMR" id="A2DKA4"/>
<dbReference type="PANTHER" id="PTHR46468:SF1">
    <property type="entry name" value="SENTRIN-SPECIFIC PROTEASE 8"/>
    <property type="match status" value="1"/>
</dbReference>
<reference evidence="6" key="1">
    <citation type="submission" date="2006-10" db="EMBL/GenBank/DDBJ databases">
        <authorList>
            <person name="Amadeo P."/>
            <person name="Zhao Q."/>
            <person name="Wortman J."/>
            <person name="Fraser-Liggett C."/>
            <person name="Carlton J."/>
        </authorList>
    </citation>
    <scope>NUCLEOTIDE SEQUENCE</scope>
    <source>
        <strain evidence="6">G3</strain>
    </source>
</reference>
<dbReference type="GO" id="GO:0006508">
    <property type="term" value="P:proteolysis"/>
    <property type="evidence" value="ECO:0007669"/>
    <property type="project" value="UniProtKB-KW"/>
</dbReference>
<dbReference type="VEuPathDB" id="TrichDB:TVAG_189720"/>
<dbReference type="RefSeq" id="XP_001580067.1">
    <property type="nucleotide sequence ID" value="XM_001580017.1"/>
</dbReference>
<evidence type="ECO:0000256" key="3">
    <source>
        <dbReference type="ARBA" id="ARBA00022801"/>
    </source>
</evidence>
<dbReference type="PANTHER" id="PTHR46468">
    <property type="entry name" value="SENTRIN-SPECIFIC PROTEASE 8"/>
    <property type="match status" value="1"/>
</dbReference>